<evidence type="ECO:0000313" key="3">
    <source>
        <dbReference type="EMBL" id="KAG7298176.1"/>
    </source>
</evidence>
<dbReference type="InterPro" id="IPR013087">
    <property type="entry name" value="Znf_C2H2_type"/>
</dbReference>
<accession>A0ABQ7PYX2</accession>
<dbReference type="Gene3D" id="3.30.160.60">
    <property type="entry name" value="Classic Zinc Finger"/>
    <property type="match status" value="1"/>
</dbReference>
<evidence type="ECO:0000259" key="2">
    <source>
        <dbReference type="PROSITE" id="PS50157"/>
    </source>
</evidence>
<evidence type="ECO:0000313" key="4">
    <source>
        <dbReference type="Proteomes" id="UP000823941"/>
    </source>
</evidence>
<dbReference type="Proteomes" id="UP000823941">
    <property type="component" value="Chromosome 25"/>
</dbReference>
<dbReference type="SUPFAM" id="SSF57667">
    <property type="entry name" value="beta-beta-alpha zinc fingers"/>
    <property type="match status" value="1"/>
</dbReference>
<keyword evidence="1" id="KW-0863">Zinc-finger</keyword>
<keyword evidence="1" id="KW-0479">Metal-binding</keyword>
<dbReference type="InterPro" id="IPR036236">
    <property type="entry name" value="Znf_C2H2_sf"/>
</dbReference>
<organism evidence="3 4">
    <name type="scientific">Plutella xylostella</name>
    <name type="common">Diamondback moth</name>
    <name type="synonym">Plutella maculipennis</name>
    <dbReference type="NCBI Taxonomy" id="51655"/>
    <lineage>
        <taxon>Eukaryota</taxon>
        <taxon>Metazoa</taxon>
        <taxon>Ecdysozoa</taxon>
        <taxon>Arthropoda</taxon>
        <taxon>Hexapoda</taxon>
        <taxon>Insecta</taxon>
        <taxon>Pterygota</taxon>
        <taxon>Neoptera</taxon>
        <taxon>Endopterygota</taxon>
        <taxon>Lepidoptera</taxon>
        <taxon>Glossata</taxon>
        <taxon>Ditrysia</taxon>
        <taxon>Yponomeutoidea</taxon>
        <taxon>Plutellidae</taxon>
        <taxon>Plutella</taxon>
    </lineage>
</organism>
<dbReference type="PROSITE" id="PS50157">
    <property type="entry name" value="ZINC_FINGER_C2H2_2"/>
    <property type="match status" value="1"/>
</dbReference>
<evidence type="ECO:0000256" key="1">
    <source>
        <dbReference type="PROSITE-ProRule" id="PRU00042"/>
    </source>
</evidence>
<feature type="domain" description="C2H2-type" evidence="2">
    <location>
        <begin position="70"/>
        <end position="98"/>
    </location>
</feature>
<proteinExistence type="predicted"/>
<keyword evidence="1" id="KW-0862">Zinc</keyword>
<reference evidence="3 4" key="1">
    <citation type="submission" date="2021-06" db="EMBL/GenBank/DDBJ databases">
        <title>A haploid diamondback moth (Plutella xylostella L.) genome assembly resolves 31 chromosomes and identifies a diamide resistance mutation.</title>
        <authorList>
            <person name="Ward C.M."/>
            <person name="Perry K.D."/>
            <person name="Baker G."/>
            <person name="Powis K."/>
            <person name="Heckel D.G."/>
            <person name="Baxter S.W."/>
        </authorList>
    </citation>
    <scope>NUCLEOTIDE SEQUENCE [LARGE SCALE GENOMIC DNA]</scope>
    <source>
        <strain evidence="3 4">LV</strain>
        <tissue evidence="3">Single pupa</tissue>
    </source>
</reference>
<sequence length="167" mass="19333">MLVCSELVLFISDPEVFNRHMKRHYENKIKTIRPPPLEPTDPVAQIIAAVSQDIHSDSQNKDQECRNNNYKCEMCGAGFAQKLYWKRHIKRKHNGQRLPVCRECVCAFDTREKLKLDRHIILHNKSIIKSVPVETETSDEVAQIIAAVSTDIDPDPQNNEQVIRFKQ</sequence>
<comment type="caution">
    <text evidence="3">The sequence shown here is derived from an EMBL/GenBank/DDBJ whole genome shotgun (WGS) entry which is preliminary data.</text>
</comment>
<dbReference type="EMBL" id="JAHIBW010000025">
    <property type="protein sequence ID" value="KAG7298176.1"/>
    <property type="molecule type" value="Genomic_DNA"/>
</dbReference>
<dbReference type="PROSITE" id="PS00028">
    <property type="entry name" value="ZINC_FINGER_C2H2_1"/>
    <property type="match status" value="1"/>
</dbReference>
<name>A0ABQ7PYX2_PLUXY</name>
<gene>
    <name evidence="3" type="ORF">JYU34_018957</name>
</gene>
<keyword evidence="4" id="KW-1185">Reference proteome</keyword>
<dbReference type="SMART" id="SM00355">
    <property type="entry name" value="ZnF_C2H2"/>
    <property type="match status" value="2"/>
</dbReference>
<protein>
    <recommendedName>
        <fullName evidence="2">C2H2-type domain-containing protein</fullName>
    </recommendedName>
</protein>